<dbReference type="PANTHER" id="PTHR30349:SF82">
    <property type="entry name" value="INTEGRASE_RECOMBINASE YOEC-RELATED"/>
    <property type="match status" value="1"/>
</dbReference>
<dbReference type="OrthoDB" id="9788852at2"/>
<dbReference type="RefSeq" id="WP_060913619.1">
    <property type="nucleotide sequence ID" value="NZ_KQ959927.1"/>
</dbReference>
<gene>
    <name evidence="3" type="ORF">HMPREF3186_00329</name>
</gene>
<organism evidence="3 4">
    <name type="scientific">Gemella haemolysans</name>
    <dbReference type="NCBI Taxonomy" id="1379"/>
    <lineage>
        <taxon>Bacteria</taxon>
        <taxon>Bacillati</taxon>
        <taxon>Bacillota</taxon>
        <taxon>Bacilli</taxon>
        <taxon>Bacillales</taxon>
        <taxon>Gemellaceae</taxon>
        <taxon>Gemella</taxon>
    </lineage>
</organism>
<keyword evidence="1" id="KW-0233">DNA recombination</keyword>
<dbReference type="SUPFAM" id="SSF56349">
    <property type="entry name" value="DNA breaking-rejoining enzymes"/>
    <property type="match status" value="1"/>
</dbReference>
<name>A0A134A592_9BACL</name>
<dbReference type="Proteomes" id="UP000070355">
    <property type="component" value="Unassembled WGS sequence"/>
</dbReference>
<reference evidence="4" key="1">
    <citation type="submission" date="2016-01" db="EMBL/GenBank/DDBJ databases">
        <authorList>
            <person name="Mitreva M."/>
            <person name="Pepin K.H."/>
            <person name="Mihindukulasuriya K.A."/>
            <person name="Fulton R."/>
            <person name="Fronick C."/>
            <person name="O'Laughlin M."/>
            <person name="Miner T."/>
            <person name="Herter B."/>
            <person name="Rosa B.A."/>
            <person name="Cordes M."/>
            <person name="Tomlinson C."/>
            <person name="Wollam A."/>
            <person name="Palsikar V.B."/>
            <person name="Mardis E.R."/>
            <person name="Wilson R.K."/>
        </authorList>
    </citation>
    <scope>NUCLEOTIDE SEQUENCE [LARGE SCALE GENOMIC DNA]</scope>
    <source>
        <strain evidence="4">DNF01167</strain>
    </source>
</reference>
<dbReference type="PANTHER" id="PTHR30349">
    <property type="entry name" value="PHAGE INTEGRASE-RELATED"/>
    <property type="match status" value="1"/>
</dbReference>
<proteinExistence type="predicted"/>
<dbReference type="Pfam" id="PF00589">
    <property type="entry name" value="Phage_integrase"/>
    <property type="match status" value="1"/>
</dbReference>
<sequence length="182" mass="21834">MYYVEPLKNKEDIKILDSYFKQQNSRNHLLFNLGINTPMRVNQLVKLKVRDVLDKEEITVIVGRKVISFPLGKKLQKLIKDYCIDKETNDFLFKSLRLKRGYKPLTENYVNKIIKNASQKCNLNNIGASSLRKTFAYFYYERTKNIRSLMKLLNHHDQYFTLQYIGKNENFYNDNFIEWEEL</sequence>
<dbReference type="GO" id="GO:0003677">
    <property type="term" value="F:DNA binding"/>
    <property type="evidence" value="ECO:0007669"/>
    <property type="project" value="InterPro"/>
</dbReference>
<dbReference type="GO" id="GO:0006310">
    <property type="term" value="P:DNA recombination"/>
    <property type="evidence" value="ECO:0007669"/>
    <property type="project" value="UniProtKB-KW"/>
</dbReference>
<evidence type="ECO:0000313" key="3">
    <source>
        <dbReference type="EMBL" id="KXB62865.1"/>
    </source>
</evidence>
<dbReference type="AlphaFoldDB" id="A0A134A592"/>
<dbReference type="InterPro" id="IPR050090">
    <property type="entry name" value="Tyrosine_recombinase_XerCD"/>
</dbReference>
<dbReference type="InterPro" id="IPR013762">
    <property type="entry name" value="Integrase-like_cat_sf"/>
</dbReference>
<dbReference type="InterPro" id="IPR011010">
    <property type="entry name" value="DNA_brk_join_enz"/>
</dbReference>
<evidence type="ECO:0000256" key="1">
    <source>
        <dbReference type="ARBA" id="ARBA00023172"/>
    </source>
</evidence>
<protein>
    <submittedName>
        <fullName evidence="3">Site-specific recombinase, phage integrase family</fullName>
    </submittedName>
</protein>
<dbReference type="Gene3D" id="1.10.443.10">
    <property type="entry name" value="Intergrase catalytic core"/>
    <property type="match status" value="1"/>
</dbReference>
<evidence type="ECO:0000259" key="2">
    <source>
        <dbReference type="PROSITE" id="PS51898"/>
    </source>
</evidence>
<dbReference type="GO" id="GO:0015074">
    <property type="term" value="P:DNA integration"/>
    <property type="evidence" value="ECO:0007669"/>
    <property type="project" value="InterPro"/>
</dbReference>
<accession>A0A134A592</accession>
<feature type="domain" description="Tyr recombinase" evidence="2">
    <location>
        <begin position="2"/>
        <end position="182"/>
    </location>
</feature>
<dbReference type="EMBL" id="LSDC01000020">
    <property type="protein sequence ID" value="KXB62865.1"/>
    <property type="molecule type" value="Genomic_DNA"/>
</dbReference>
<dbReference type="InterPro" id="IPR002104">
    <property type="entry name" value="Integrase_catalytic"/>
</dbReference>
<evidence type="ECO:0000313" key="4">
    <source>
        <dbReference type="Proteomes" id="UP000070355"/>
    </source>
</evidence>
<dbReference type="PATRIC" id="fig|1379.3.peg.325"/>
<comment type="caution">
    <text evidence="3">The sequence shown here is derived from an EMBL/GenBank/DDBJ whole genome shotgun (WGS) entry which is preliminary data.</text>
</comment>
<dbReference type="STRING" id="1379.HMPREF3186_00329"/>
<dbReference type="PROSITE" id="PS51898">
    <property type="entry name" value="TYR_RECOMBINASE"/>
    <property type="match status" value="1"/>
</dbReference>